<accession>A0A1I4JST6</accession>
<dbReference type="EMBL" id="FOSG01000024">
    <property type="protein sequence ID" value="SFL69639.1"/>
    <property type="molecule type" value="Genomic_DNA"/>
</dbReference>
<evidence type="ECO:0000313" key="1">
    <source>
        <dbReference type="EMBL" id="SFL69639.1"/>
    </source>
</evidence>
<dbReference type="AlphaFoldDB" id="A0A1I4JST6"/>
<protein>
    <submittedName>
        <fullName evidence="1">Uncharacterized protein</fullName>
    </submittedName>
</protein>
<sequence length="338" mass="35341">MSVLEEPVVAVAAALARNARQGRDLRWTVLAWYVEAGRPVVPGVGAVPEPPWPAVREALLWAMENSRAYRVLAQARTAGASGSEEEQDAARDGFYADAARAFAQGPTGTPDPAVMRRLLEGRADTAVARGEDARRRRGAVRLAAATGMGSSEVGGALFVEALAALLPGLDWAPMVEAAEQAELDGTFGAWVPAAAVDPLALLVAADEQEMARARTRAQLLAGVGGLQLAYGLLMPDTSALVSLRAAIDATGLGSLIREMFPLLLTPSGVPFALAACLTPPYEGLAAYVQNLLDEHARHGLLTPPGSRHPTAEAYMDAWLDHLRTAAASVAPAHEPGPG</sequence>
<proteinExistence type="predicted"/>
<keyword evidence="2" id="KW-1185">Reference proteome</keyword>
<reference evidence="2" key="1">
    <citation type="submission" date="2016-10" db="EMBL/GenBank/DDBJ databases">
        <authorList>
            <person name="Varghese N."/>
            <person name="Submissions S."/>
        </authorList>
    </citation>
    <scope>NUCLEOTIDE SEQUENCE [LARGE SCALE GENOMIC DNA]</scope>
    <source>
        <strain evidence="2">PL19</strain>
    </source>
</reference>
<dbReference type="Proteomes" id="UP000198928">
    <property type="component" value="Unassembled WGS sequence"/>
</dbReference>
<organism evidence="1 2">
    <name type="scientific">Streptomyces pini</name>
    <dbReference type="NCBI Taxonomy" id="1520580"/>
    <lineage>
        <taxon>Bacteria</taxon>
        <taxon>Bacillati</taxon>
        <taxon>Actinomycetota</taxon>
        <taxon>Actinomycetes</taxon>
        <taxon>Kitasatosporales</taxon>
        <taxon>Streptomycetaceae</taxon>
        <taxon>Streptomyces</taxon>
    </lineage>
</organism>
<gene>
    <name evidence="1" type="ORF">SAMN05192584_12475</name>
</gene>
<evidence type="ECO:0000313" key="2">
    <source>
        <dbReference type="Proteomes" id="UP000198928"/>
    </source>
</evidence>
<name>A0A1I4JST6_9ACTN</name>